<evidence type="ECO:0000313" key="1">
    <source>
        <dbReference type="EMBL" id="GAF68317.1"/>
    </source>
</evidence>
<dbReference type="AlphaFoldDB" id="X0RX35"/>
<organism evidence="1">
    <name type="scientific">marine sediment metagenome</name>
    <dbReference type="NCBI Taxonomy" id="412755"/>
    <lineage>
        <taxon>unclassified sequences</taxon>
        <taxon>metagenomes</taxon>
        <taxon>ecological metagenomes</taxon>
    </lineage>
</organism>
<feature type="non-terminal residue" evidence="1">
    <location>
        <position position="1"/>
    </location>
</feature>
<gene>
    <name evidence="1" type="ORF">S01H1_12448</name>
</gene>
<sequence length="41" mass="4491">KAKKLFSSGEVSDEDCLFALDISASGKPSVFSYSNEFVEEE</sequence>
<proteinExistence type="predicted"/>
<name>X0RX35_9ZZZZ</name>
<accession>X0RX35</accession>
<comment type="caution">
    <text evidence="1">The sequence shown here is derived from an EMBL/GenBank/DDBJ whole genome shotgun (WGS) entry which is preliminary data.</text>
</comment>
<dbReference type="EMBL" id="BARS01006390">
    <property type="protein sequence ID" value="GAF68317.1"/>
    <property type="molecule type" value="Genomic_DNA"/>
</dbReference>
<reference evidence="1" key="1">
    <citation type="journal article" date="2014" name="Front. Microbiol.">
        <title>High frequency of phylogenetically diverse reductive dehalogenase-homologous genes in deep subseafloor sedimentary metagenomes.</title>
        <authorList>
            <person name="Kawai M."/>
            <person name="Futagami T."/>
            <person name="Toyoda A."/>
            <person name="Takaki Y."/>
            <person name="Nishi S."/>
            <person name="Hori S."/>
            <person name="Arai W."/>
            <person name="Tsubouchi T."/>
            <person name="Morono Y."/>
            <person name="Uchiyama I."/>
            <person name="Ito T."/>
            <person name="Fujiyama A."/>
            <person name="Inagaki F."/>
            <person name="Takami H."/>
        </authorList>
    </citation>
    <scope>NUCLEOTIDE SEQUENCE</scope>
    <source>
        <strain evidence="1">Expedition CK06-06</strain>
    </source>
</reference>
<protein>
    <submittedName>
        <fullName evidence="1">Uncharacterized protein</fullName>
    </submittedName>
</protein>